<sequence length="103" mass="11565">DSRPKPIRATEDQQKLVRGLPESYDWRNVNGINYVSPIRNQGDCGSCYSFASMAMLESRIRIQTNNTLKPVFSPQEIVDCSEYSQGCDGGFGYLIAGKYAQDF</sequence>
<evidence type="ECO:0000256" key="2">
    <source>
        <dbReference type="ARBA" id="ARBA00022670"/>
    </source>
</evidence>
<feature type="non-terminal residue" evidence="6">
    <location>
        <position position="1"/>
    </location>
</feature>
<evidence type="ECO:0000313" key="6">
    <source>
        <dbReference type="EMBL" id="OTF76585.1"/>
    </source>
</evidence>
<evidence type="ECO:0000259" key="5">
    <source>
        <dbReference type="Pfam" id="PF00112"/>
    </source>
</evidence>
<evidence type="ECO:0000313" key="7">
    <source>
        <dbReference type="Proteomes" id="UP000194236"/>
    </source>
</evidence>
<feature type="domain" description="Peptidase C1A papain C-terminal" evidence="5">
    <location>
        <begin position="20"/>
        <end position="91"/>
    </location>
</feature>
<protein>
    <recommendedName>
        <fullName evidence="5">Peptidase C1A papain C-terminal domain-containing protein</fullName>
    </recommendedName>
</protein>
<evidence type="ECO:0000256" key="1">
    <source>
        <dbReference type="ARBA" id="ARBA00008455"/>
    </source>
</evidence>
<dbReference type="GO" id="GO:0006508">
    <property type="term" value="P:proteolysis"/>
    <property type="evidence" value="ECO:0007669"/>
    <property type="project" value="UniProtKB-KW"/>
</dbReference>
<dbReference type="InterPro" id="IPR038765">
    <property type="entry name" value="Papain-like_cys_pep_sf"/>
</dbReference>
<dbReference type="InterPro" id="IPR000668">
    <property type="entry name" value="Peptidase_C1A_C"/>
</dbReference>
<dbReference type="AlphaFoldDB" id="A0A1Y3BBI2"/>
<comment type="similarity">
    <text evidence="1">Belongs to the peptidase C1 family.</text>
</comment>
<proteinExistence type="inferred from homology"/>
<accession>A0A1Y3BBI2</accession>
<organism evidence="6 7">
    <name type="scientific">Euroglyphus maynei</name>
    <name type="common">Mayne's house dust mite</name>
    <dbReference type="NCBI Taxonomy" id="6958"/>
    <lineage>
        <taxon>Eukaryota</taxon>
        <taxon>Metazoa</taxon>
        <taxon>Ecdysozoa</taxon>
        <taxon>Arthropoda</taxon>
        <taxon>Chelicerata</taxon>
        <taxon>Arachnida</taxon>
        <taxon>Acari</taxon>
        <taxon>Acariformes</taxon>
        <taxon>Sarcoptiformes</taxon>
        <taxon>Astigmata</taxon>
        <taxon>Psoroptidia</taxon>
        <taxon>Analgoidea</taxon>
        <taxon>Pyroglyphidae</taxon>
        <taxon>Pyroglyphinae</taxon>
        <taxon>Euroglyphus</taxon>
    </lineage>
</organism>
<keyword evidence="3" id="KW-0378">Hydrolase</keyword>
<dbReference type="GO" id="GO:0008234">
    <property type="term" value="F:cysteine-type peptidase activity"/>
    <property type="evidence" value="ECO:0007669"/>
    <property type="project" value="UniProtKB-KW"/>
</dbReference>
<dbReference type="InterPro" id="IPR013128">
    <property type="entry name" value="Peptidase_C1A"/>
</dbReference>
<evidence type="ECO:0000256" key="4">
    <source>
        <dbReference type="ARBA" id="ARBA00022807"/>
    </source>
</evidence>
<keyword evidence="7" id="KW-1185">Reference proteome</keyword>
<dbReference type="PROSITE" id="PS00139">
    <property type="entry name" value="THIOL_PROTEASE_CYS"/>
    <property type="match status" value="1"/>
</dbReference>
<dbReference type="SUPFAM" id="SSF54001">
    <property type="entry name" value="Cysteine proteinases"/>
    <property type="match status" value="1"/>
</dbReference>
<dbReference type="PANTHER" id="PTHR12411">
    <property type="entry name" value="CYSTEINE PROTEASE FAMILY C1-RELATED"/>
    <property type="match status" value="1"/>
</dbReference>
<keyword evidence="4" id="KW-0788">Thiol protease</keyword>
<name>A0A1Y3BBI2_EURMA</name>
<comment type="caution">
    <text evidence="6">The sequence shown here is derived from an EMBL/GenBank/DDBJ whole genome shotgun (WGS) entry which is preliminary data.</text>
</comment>
<evidence type="ECO:0000256" key="3">
    <source>
        <dbReference type="ARBA" id="ARBA00022801"/>
    </source>
</evidence>
<dbReference type="Proteomes" id="UP000194236">
    <property type="component" value="Unassembled WGS sequence"/>
</dbReference>
<dbReference type="InterPro" id="IPR000169">
    <property type="entry name" value="Pept_cys_AS"/>
</dbReference>
<dbReference type="Pfam" id="PF00112">
    <property type="entry name" value="Peptidase_C1"/>
    <property type="match status" value="1"/>
</dbReference>
<dbReference type="EMBL" id="MUJZ01036758">
    <property type="protein sequence ID" value="OTF76585.1"/>
    <property type="molecule type" value="Genomic_DNA"/>
</dbReference>
<gene>
    <name evidence="6" type="ORF">BLA29_014957</name>
</gene>
<feature type="non-terminal residue" evidence="6">
    <location>
        <position position="103"/>
    </location>
</feature>
<dbReference type="Gene3D" id="3.90.70.10">
    <property type="entry name" value="Cysteine proteinases"/>
    <property type="match status" value="1"/>
</dbReference>
<reference evidence="6 7" key="1">
    <citation type="submission" date="2017-03" db="EMBL/GenBank/DDBJ databases">
        <title>Genome Survey of Euroglyphus maynei.</title>
        <authorList>
            <person name="Arlian L.G."/>
            <person name="Morgan M.S."/>
            <person name="Rider S.D."/>
        </authorList>
    </citation>
    <scope>NUCLEOTIDE SEQUENCE [LARGE SCALE GENOMIC DNA]</scope>
    <source>
        <strain evidence="6">Arlian Lab</strain>
        <tissue evidence="6">Whole body</tissue>
    </source>
</reference>
<keyword evidence="2" id="KW-0645">Protease</keyword>
<dbReference type="OrthoDB" id="3789175at2759"/>